<dbReference type="EC" id="3.5.1.25" evidence="10"/>
<evidence type="ECO:0000256" key="8">
    <source>
        <dbReference type="PIRSR" id="PIRSR038994-3"/>
    </source>
</evidence>
<feature type="binding site" evidence="8">
    <location>
        <position position="238"/>
    </location>
    <ligand>
        <name>Zn(2+)</name>
        <dbReference type="ChEBI" id="CHEBI:29105"/>
    </ligand>
</feature>
<feature type="binding site" evidence="8">
    <location>
        <position position="217"/>
    </location>
    <ligand>
        <name>Zn(2+)</name>
        <dbReference type="ChEBI" id="CHEBI:29105"/>
    </ligand>
</feature>
<dbReference type="PIRSF" id="PIRSF038994">
    <property type="entry name" value="NagA"/>
    <property type="match status" value="1"/>
</dbReference>
<evidence type="ECO:0000259" key="9">
    <source>
        <dbReference type="Pfam" id="PF01979"/>
    </source>
</evidence>
<feature type="domain" description="Amidohydrolase-related" evidence="9">
    <location>
        <begin position="74"/>
        <end position="402"/>
    </location>
</feature>
<dbReference type="AlphaFoldDB" id="A0A833MYJ7"/>
<keyword evidence="3 5" id="KW-0378">Hydrolase</keyword>
<feature type="binding site" evidence="7">
    <location>
        <begin position="241"/>
        <end position="242"/>
    </location>
    <ligand>
        <name>substrate</name>
    </ligand>
</feature>
<dbReference type="InterPro" id="IPR011059">
    <property type="entry name" value="Metal-dep_hydrolase_composite"/>
</dbReference>
<name>A0A833MYJ7_9HYPH</name>
<evidence type="ECO:0000256" key="7">
    <source>
        <dbReference type="PIRSR" id="PIRSR038994-2"/>
    </source>
</evidence>
<sequence length="417" mass="42148">MDAGARPDFSPLHPAKGMIPLGSQDHYALAAGRVFDGERFLRDRVVVVREGRIADLAAEPPAGLPVTRLAEGTILAPGFIDLQVNGGGGVLLNDDSSVAGIARIAAAHRRGGTTALLPTLITDTRPAIRAAIAGVAAAITAGVPGILGIHLEGPFLSPQRIGIHDPARLADFGPGDAALLTGLGARGLTLVTLAPERVPPGAVADLVARGARVCAGHTADTGAAIRAALGEGLTGFTHLFNAMSQLGSREAGAVGIALAEAATFAGIIADGHHVGDDQLRLALRLKGSGRLMLVTDAMPPVGDGRPDASFTLFGRRITCVGGRLTGPDGTLAGAAITMAQAVRHMSSRGGASLEEALAMAALTPARFLGLDARLGRIAPGYAADLVALSDDLIVLGTWIGGKSSEESGEESGGEQAP</sequence>
<evidence type="ECO:0000256" key="6">
    <source>
        <dbReference type="PIRSR" id="PIRSR038994-1"/>
    </source>
</evidence>
<dbReference type="GO" id="GO:0008448">
    <property type="term" value="F:N-acetylglucosamine-6-phosphate deacetylase activity"/>
    <property type="evidence" value="ECO:0007669"/>
    <property type="project" value="UniProtKB-EC"/>
</dbReference>
<feature type="active site" description="Proton donor/acceptor" evidence="6">
    <location>
        <position position="296"/>
    </location>
</feature>
<comment type="cofactor">
    <cofactor evidence="8">
        <name>a divalent metal cation</name>
        <dbReference type="ChEBI" id="CHEBI:60240"/>
    </cofactor>
    <text evidence="8">Binds 1 divalent metal cation per subunit.</text>
</comment>
<keyword evidence="2 8" id="KW-0479">Metal-binding</keyword>
<dbReference type="Gene3D" id="3.20.20.140">
    <property type="entry name" value="Metal-dependent hydrolases"/>
    <property type="match status" value="1"/>
</dbReference>
<dbReference type="PANTHER" id="PTHR11113">
    <property type="entry name" value="N-ACETYLGLUCOSAMINE-6-PHOSPHATE DEACETYLASE"/>
    <property type="match status" value="1"/>
</dbReference>
<proteinExistence type="inferred from homology"/>
<gene>
    <name evidence="10" type="ORF">F8B43_1723</name>
</gene>
<dbReference type="InterPro" id="IPR003764">
    <property type="entry name" value="GlcNAc_6-P_deAcase"/>
</dbReference>
<dbReference type="EMBL" id="WEKV01000008">
    <property type="protein sequence ID" value="KAB7786322.1"/>
    <property type="molecule type" value="Genomic_DNA"/>
</dbReference>
<dbReference type="GO" id="GO:0046872">
    <property type="term" value="F:metal ion binding"/>
    <property type="evidence" value="ECO:0007669"/>
    <property type="project" value="UniProtKB-KW"/>
</dbReference>
<reference evidence="10 11" key="1">
    <citation type="submission" date="2019-10" db="EMBL/GenBank/DDBJ databases">
        <title>Draft Genome Sequence of the Caffeine Degrading Methylotroph Methylorubrum populi PINKEL.</title>
        <authorList>
            <person name="Dawson S.C."/>
            <person name="Zhang X."/>
            <person name="Wright M.E."/>
            <person name="Sharma G."/>
            <person name="Langner J.T."/>
            <person name="Ditty J.L."/>
            <person name="Subuyuj G.A."/>
        </authorList>
    </citation>
    <scope>NUCLEOTIDE SEQUENCE [LARGE SCALE GENOMIC DNA]</scope>
    <source>
        <strain evidence="10 11">Pinkel</strain>
    </source>
</reference>
<evidence type="ECO:0000256" key="4">
    <source>
        <dbReference type="ARBA" id="ARBA00023277"/>
    </source>
</evidence>
<evidence type="ECO:0000256" key="5">
    <source>
        <dbReference type="PIRNR" id="PIRNR038994"/>
    </source>
</evidence>
<evidence type="ECO:0000256" key="1">
    <source>
        <dbReference type="ARBA" id="ARBA00010716"/>
    </source>
</evidence>
<evidence type="ECO:0000256" key="3">
    <source>
        <dbReference type="ARBA" id="ARBA00022801"/>
    </source>
</evidence>
<dbReference type="InterPro" id="IPR006680">
    <property type="entry name" value="Amidohydro-rel"/>
</dbReference>
<comment type="similarity">
    <text evidence="1 5">Belongs to the metallo-dependent hydrolases superfamily. NagA family.</text>
</comment>
<dbReference type="Gene3D" id="2.30.40.10">
    <property type="entry name" value="Urease, subunit C, domain 1"/>
    <property type="match status" value="1"/>
</dbReference>
<accession>A0A833MYJ7</accession>
<dbReference type="Proteomes" id="UP000469949">
    <property type="component" value="Unassembled WGS sequence"/>
</dbReference>
<dbReference type="PANTHER" id="PTHR11113:SF14">
    <property type="entry name" value="N-ACETYLGLUCOSAMINE-6-PHOSPHATE DEACETYLASE"/>
    <property type="match status" value="1"/>
</dbReference>
<feature type="binding site" evidence="7">
    <location>
        <position position="273"/>
    </location>
    <ligand>
        <name>substrate</name>
    </ligand>
</feature>
<feature type="binding site" evidence="7">
    <location>
        <position position="249"/>
    </location>
    <ligand>
        <name>substrate</name>
    </ligand>
</feature>
<feature type="binding site" evidence="7">
    <location>
        <position position="163"/>
    </location>
    <ligand>
        <name>substrate</name>
    </ligand>
</feature>
<keyword evidence="4 5" id="KW-0119">Carbohydrate metabolism</keyword>
<comment type="caution">
    <text evidence="10">The sequence shown here is derived from an EMBL/GenBank/DDBJ whole genome shotgun (WGS) entry which is preliminary data.</text>
</comment>
<dbReference type="NCBIfam" id="TIGR00221">
    <property type="entry name" value="nagA"/>
    <property type="match status" value="1"/>
</dbReference>
<feature type="binding site" evidence="8">
    <location>
        <position position="152"/>
    </location>
    <ligand>
        <name>Zn(2+)</name>
        <dbReference type="ChEBI" id="CHEBI:29105"/>
    </ligand>
</feature>
<organism evidence="10 11">
    <name type="scientific">Methylorubrum populi</name>
    <dbReference type="NCBI Taxonomy" id="223967"/>
    <lineage>
        <taxon>Bacteria</taxon>
        <taxon>Pseudomonadati</taxon>
        <taxon>Pseudomonadota</taxon>
        <taxon>Alphaproteobacteria</taxon>
        <taxon>Hyphomicrobiales</taxon>
        <taxon>Methylobacteriaceae</taxon>
        <taxon>Methylorubrum</taxon>
    </lineage>
</organism>
<protein>
    <submittedName>
        <fullName evidence="10">N-acetylglucosamine-6-phosphate deacetylase</fullName>
        <ecNumber evidence="10">3.5.1.25</ecNumber>
    </submittedName>
</protein>
<feature type="binding site" evidence="7">
    <location>
        <begin position="331"/>
        <end position="333"/>
    </location>
    <ligand>
        <name>substrate</name>
    </ligand>
</feature>
<dbReference type="SUPFAM" id="SSF51338">
    <property type="entry name" value="Composite domain of metallo-dependent hydrolases"/>
    <property type="match status" value="1"/>
</dbReference>
<dbReference type="InterPro" id="IPR032466">
    <property type="entry name" value="Metal_Hydrolase"/>
</dbReference>
<dbReference type="SUPFAM" id="SSF51556">
    <property type="entry name" value="Metallo-dependent hydrolases"/>
    <property type="match status" value="1"/>
</dbReference>
<dbReference type="Pfam" id="PF01979">
    <property type="entry name" value="Amidohydro_1"/>
    <property type="match status" value="1"/>
</dbReference>
<evidence type="ECO:0000256" key="2">
    <source>
        <dbReference type="ARBA" id="ARBA00022723"/>
    </source>
</evidence>
<evidence type="ECO:0000313" key="11">
    <source>
        <dbReference type="Proteomes" id="UP000469949"/>
    </source>
</evidence>
<dbReference type="GO" id="GO:0006046">
    <property type="term" value="P:N-acetylglucosamine catabolic process"/>
    <property type="evidence" value="ECO:0007669"/>
    <property type="project" value="TreeGrafter"/>
</dbReference>
<evidence type="ECO:0000313" key="10">
    <source>
        <dbReference type="EMBL" id="KAB7786322.1"/>
    </source>
</evidence>